<reference evidence="2 3" key="1">
    <citation type="journal article" date="2013" name="Appl. Environ. Microbiol.">
        <title>Genome analysis suggests that the soil oligotrophic bacterium Agromonas oligotrophica (Bradyrhizobium oligotrophicum) is a nitrogen-fixing symbiont of Aeschynomene indica.</title>
        <authorList>
            <person name="Okubo T."/>
            <person name="Fukushima S."/>
            <person name="Itakura M."/>
            <person name="Oshima K."/>
            <person name="Longtonglang A."/>
            <person name="Teaumroong N."/>
            <person name="Mitsui H."/>
            <person name="Hattori M."/>
            <person name="Hattori R."/>
            <person name="Hattori T."/>
            <person name="Minamisawa K."/>
        </authorList>
    </citation>
    <scope>NUCLEOTIDE SEQUENCE [LARGE SCALE GENOMIC DNA]</scope>
    <source>
        <strain evidence="2 3">S58</strain>
    </source>
</reference>
<keyword evidence="3" id="KW-1185">Reference proteome</keyword>
<dbReference type="GeneID" id="301815619"/>
<evidence type="ECO:0000259" key="1">
    <source>
        <dbReference type="PROSITE" id="PS51782"/>
    </source>
</evidence>
<dbReference type="EMBL" id="AP012603">
    <property type="protein sequence ID" value="BAM87697.1"/>
    <property type="molecule type" value="Genomic_DNA"/>
</dbReference>
<evidence type="ECO:0000313" key="2">
    <source>
        <dbReference type="EMBL" id="BAM87697.1"/>
    </source>
</evidence>
<organism evidence="2 3">
    <name type="scientific">Bradyrhizobium oligotrophicum S58</name>
    <dbReference type="NCBI Taxonomy" id="1245469"/>
    <lineage>
        <taxon>Bacteria</taxon>
        <taxon>Pseudomonadati</taxon>
        <taxon>Pseudomonadota</taxon>
        <taxon>Alphaproteobacteria</taxon>
        <taxon>Hyphomicrobiales</taxon>
        <taxon>Nitrobacteraceae</taxon>
        <taxon>Bradyrhizobium</taxon>
    </lineage>
</organism>
<accession>M4Z448</accession>
<dbReference type="InterPro" id="IPR008861">
    <property type="entry name" value="GpX-like"/>
</dbReference>
<dbReference type="Proteomes" id="UP000011841">
    <property type="component" value="Chromosome"/>
</dbReference>
<dbReference type="Gene3D" id="3.10.350.10">
    <property type="entry name" value="LysM domain"/>
    <property type="match status" value="1"/>
</dbReference>
<protein>
    <submittedName>
        <fullName evidence="2">Putative phage tail protein</fullName>
    </submittedName>
</protein>
<dbReference type="PROSITE" id="PS51782">
    <property type="entry name" value="LYSM"/>
    <property type="match status" value="1"/>
</dbReference>
<dbReference type="OrthoDB" id="8241931at2"/>
<dbReference type="InterPro" id="IPR018392">
    <property type="entry name" value="LysM"/>
</dbReference>
<dbReference type="Pfam" id="PF05489">
    <property type="entry name" value="Phage_tail_X"/>
    <property type="match status" value="1"/>
</dbReference>
<dbReference type="eggNOG" id="COG5004">
    <property type="taxonomic scope" value="Bacteria"/>
</dbReference>
<evidence type="ECO:0000313" key="3">
    <source>
        <dbReference type="Proteomes" id="UP000011841"/>
    </source>
</evidence>
<dbReference type="RefSeq" id="WP_015664826.1">
    <property type="nucleotide sequence ID" value="NC_020453.1"/>
</dbReference>
<dbReference type="CDD" id="cd00118">
    <property type="entry name" value="LysM"/>
    <property type="match status" value="1"/>
</dbReference>
<dbReference type="PATRIC" id="fig|1245469.3.peg.1721"/>
<proteinExistence type="predicted"/>
<dbReference type="InterPro" id="IPR036779">
    <property type="entry name" value="LysM_dom_sf"/>
</dbReference>
<dbReference type="HOGENOM" id="CLU_175462_2_2_5"/>
<dbReference type="STRING" id="1245469.S58_16890"/>
<dbReference type="AlphaFoldDB" id="M4Z448"/>
<sequence>MAETYTTMEGDTVDMIAWSRFGVTHGATEAILRANQGLAAAGTRLPQGLTIVIPSYSPKKVSAAARIWS</sequence>
<name>M4Z448_9BRAD</name>
<feature type="domain" description="LysM" evidence="1">
    <location>
        <begin position="3"/>
        <end position="53"/>
    </location>
</feature>
<gene>
    <name evidence="2" type="ORF">S58_16890</name>
</gene>
<dbReference type="KEGG" id="aol:S58_16890"/>